<accession>A0A9D4HIK9</accession>
<reference evidence="1" key="1">
    <citation type="journal article" date="2019" name="bioRxiv">
        <title>The Genome of the Zebra Mussel, Dreissena polymorpha: A Resource for Invasive Species Research.</title>
        <authorList>
            <person name="McCartney M.A."/>
            <person name="Auch B."/>
            <person name="Kono T."/>
            <person name="Mallez S."/>
            <person name="Zhang Y."/>
            <person name="Obille A."/>
            <person name="Becker A."/>
            <person name="Abrahante J.E."/>
            <person name="Garbe J."/>
            <person name="Badalamenti J.P."/>
            <person name="Herman A."/>
            <person name="Mangelson H."/>
            <person name="Liachko I."/>
            <person name="Sullivan S."/>
            <person name="Sone E.D."/>
            <person name="Koren S."/>
            <person name="Silverstein K.A.T."/>
            <person name="Beckman K.B."/>
            <person name="Gohl D.M."/>
        </authorList>
    </citation>
    <scope>NUCLEOTIDE SEQUENCE</scope>
    <source>
        <strain evidence="1">Duluth1</strain>
        <tissue evidence="1">Whole animal</tissue>
    </source>
</reference>
<organism evidence="1 2">
    <name type="scientific">Dreissena polymorpha</name>
    <name type="common">Zebra mussel</name>
    <name type="synonym">Mytilus polymorpha</name>
    <dbReference type="NCBI Taxonomy" id="45954"/>
    <lineage>
        <taxon>Eukaryota</taxon>
        <taxon>Metazoa</taxon>
        <taxon>Spiralia</taxon>
        <taxon>Lophotrochozoa</taxon>
        <taxon>Mollusca</taxon>
        <taxon>Bivalvia</taxon>
        <taxon>Autobranchia</taxon>
        <taxon>Heteroconchia</taxon>
        <taxon>Euheterodonta</taxon>
        <taxon>Imparidentia</taxon>
        <taxon>Neoheterodontei</taxon>
        <taxon>Myida</taxon>
        <taxon>Dreissenoidea</taxon>
        <taxon>Dreissenidae</taxon>
        <taxon>Dreissena</taxon>
    </lineage>
</organism>
<dbReference type="Proteomes" id="UP000828390">
    <property type="component" value="Unassembled WGS sequence"/>
</dbReference>
<gene>
    <name evidence="1" type="ORF">DPMN_062939</name>
</gene>
<comment type="caution">
    <text evidence="1">The sequence shown here is derived from an EMBL/GenBank/DDBJ whole genome shotgun (WGS) entry which is preliminary data.</text>
</comment>
<sequence length="107" mass="11497">MIGSTVNSVQIIVFFGNTCTWKTITLLCSIQLAEQTDQQEEKLAVTWRCNCGPGGKDGVPRSNRICSVNLNASDSGIHHTVMAALSEAAYQGGVVQALLGVVFLRTR</sequence>
<name>A0A9D4HIK9_DREPO</name>
<keyword evidence="2" id="KW-1185">Reference proteome</keyword>
<reference evidence="1" key="2">
    <citation type="submission" date="2020-11" db="EMBL/GenBank/DDBJ databases">
        <authorList>
            <person name="McCartney M.A."/>
            <person name="Auch B."/>
            <person name="Kono T."/>
            <person name="Mallez S."/>
            <person name="Becker A."/>
            <person name="Gohl D.M."/>
            <person name="Silverstein K.A.T."/>
            <person name="Koren S."/>
            <person name="Bechman K.B."/>
            <person name="Herman A."/>
            <person name="Abrahante J.E."/>
            <person name="Garbe J."/>
        </authorList>
    </citation>
    <scope>NUCLEOTIDE SEQUENCE</scope>
    <source>
        <strain evidence="1">Duluth1</strain>
        <tissue evidence="1">Whole animal</tissue>
    </source>
</reference>
<protein>
    <submittedName>
        <fullName evidence="1">Uncharacterized protein</fullName>
    </submittedName>
</protein>
<evidence type="ECO:0000313" key="1">
    <source>
        <dbReference type="EMBL" id="KAH3720047.1"/>
    </source>
</evidence>
<dbReference type="EMBL" id="JAIWYP010000013">
    <property type="protein sequence ID" value="KAH3720047.1"/>
    <property type="molecule type" value="Genomic_DNA"/>
</dbReference>
<proteinExistence type="predicted"/>
<evidence type="ECO:0000313" key="2">
    <source>
        <dbReference type="Proteomes" id="UP000828390"/>
    </source>
</evidence>
<dbReference type="AlphaFoldDB" id="A0A9D4HIK9"/>